<keyword evidence="1" id="KW-0863">Zinc-finger</keyword>
<dbReference type="GO" id="GO:0008270">
    <property type="term" value="F:zinc ion binding"/>
    <property type="evidence" value="ECO:0007669"/>
    <property type="project" value="UniProtKB-KW"/>
</dbReference>
<dbReference type="PROSITE" id="PS00028">
    <property type="entry name" value="ZINC_FINGER_C2H2_1"/>
    <property type="match status" value="1"/>
</dbReference>
<accession>A0A0C9U1S7</accession>
<dbReference type="HOGENOM" id="CLU_1215465_0_0_1"/>
<keyword evidence="1" id="KW-0862">Zinc</keyword>
<dbReference type="EMBL" id="KN837859">
    <property type="protein sequence ID" value="KIJ22967.1"/>
    <property type="molecule type" value="Genomic_DNA"/>
</dbReference>
<keyword evidence="1" id="KW-0479">Metal-binding</keyword>
<evidence type="ECO:0000256" key="1">
    <source>
        <dbReference type="PROSITE-ProRule" id="PRU00042"/>
    </source>
</evidence>
<evidence type="ECO:0000313" key="4">
    <source>
        <dbReference type="Proteomes" id="UP000054279"/>
    </source>
</evidence>
<dbReference type="InterPro" id="IPR013087">
    <property type="entry name" value="Znf_C2H2_type"/>
</dbReference>
<proteinExistence type="predicted"/>
<evidence type="ECO:0000313" key="3">
    <source>
        <dbReference type="EMBL" id="KIJ22967.1"/>
    </source>
</evidence>
<organism evidence="3 4">
    <name type="scientific">Sphaerobolus stellatus (strain SS14)</name>
    <dbReference type="NCBI Taxonomy" id="990650"/>
    <lineage>
        <taxon>Eukaryota</taxon>
        <taxon>Fungi</taxon>
        <taxon>Dikarya</taxon>
        <taxon>Basidiomycota</taxon>
        <taxon>Agaricomycotina</taxon>
        <taxon>Agaricomycetes</taxon>
        <taxon>Phallomycetidae</taxon>
        <taxon>Geastrales</taxon>
        <taxon>Sphaerobolaceae</taxon>
        <taxon>Sphaerobolus</taxon>
    </lineage>
</organism>
<keyword evidence="4" id="KW-1185">Reference proteome</keyword>
<dbReference type="AlphaFoldDB" id="A0A0C9U1S7"/>
<dbReference type="InterPro" id="IPR036236">
    <property type="entry name" value="Znf_C2H2_sf"/>
</dbReference>
<dbReference type="SUPFAM" id="SSF57667">
    <property type="entry name" value="beta-beta-alpha zinc fingers"/>
    <property type="match status" value="1"/>
</dbReference>
<dbReference type="PROSITE" id="PS50157">
    <property type="entry name" value="ZINC_FINGER_C2H2_2"/>
    <property type="match status" value="1"/>
</dbReference>
<dbReference type="Proteomes" id="UP000054279">
    <property type="component" value="Unassembled WGS sequence"/>
</dbReference>
<feature type="domain" description="C2H2-type" evidence="2">
    <location>
        <begin position="184"/>
        <end position="211"/>
    </location>
</feature>
<dbReference type="Gene3D" id="3.30.160.60">
    <property type="entry name" value="Classic Zinc Finger"/>
    <property type="match status" value="1"/>
</dbReference>
<protein>
    <recommendedName>
        <fullName evidence="2">C2H2-type domain-containing protein</fullName>
    </recommendedName>
</protein>
<gene>
    <name evidence="3" type="ORF">M422DRAFT_276540</name>
</gene>
<sequence length="228" mass="25293">MSVLTSQMESLLFELSRRHSASAISLSCPVIPLPSPYIPVGPHVITPELLGYAMLALAYIDAESINPMDYTALFFDISRLFPPIVNILKRPPLCACNTHASTYYLQHPLLNRDEGPVKISGCFIDVYSTHLPIFRATPQIMGLPPCPPPALSFIENDAASAIPVTTAVVQSSILEEQEFIAITHRCATCSRTFRTPRYLQRHSRIHALPKKSMPPLPRNVNTWNTISS</sequence>
<reference evidence="3 4" key="1">
    <citation type="submission" date="2014-06" db="EMBL/GenBank/DDBJ databases">
        <title>Evolutionary Origins and Diversification of the Mycorrhizal Mutualists.</title>
        <authorList>
            <consortium name="DOE Joint Genome Institute"/>
            <consortium name="Mycorrhizal Genomics Consortium"/>
            <person name="Kohler A."/>
            <person name="Kuo A."/>
            <person name="Nagy L.G."/>
            <person name="Floudas D."/>
            <person name="Copeland A."/>
            <person name="Barry K.W."/>
            <person name="Cichocki N."/>
            <person name="Veneault-Fourrey C."/>
            <person name="LaButti K."/>
            <person name="Lindquist E.A."/>
            <person name="Lipzen A."/>
            <person name="Lundell T."/>
            <person name="Morin E."/>
            <person name="Murat C."/>
            <person name="Riley R."/>
            <person name="Ohm R."/>
            <person name="Sun H."/>
            <person name="Tunlid A."/>
            <person name="Henrissat B."/>
            <person name="Grigoriev I.V."/>
            <person name="Hibbett D.S."/>
            <person name="Martin F."/>
        </authorList>
    </citation>
    <scope>NUCLEOTIDE SEQUENCE [LARGE SCALE GENOMIC DNA]</scope>
    <source>
        <strain evidence="3 4">SS14</strain>
    </source>
</reference>
<evidence type="ECO:0000259" key="2">
    <source>
        <dbReference type="PROSITE" id="PS50157"/>
    </source>
</evidence>
<name>A0A0C9U1S7_SPHS4</name>